<dbReference type="Proteomes" id="UP000289886">
    <property type="component" value="Unassembled WGS sequence"/>
</dbReference>
<evidence type="ECO:0000313" key="1">
    <source>
        <dbReference type="EMBL" id="RXM35232.1"/>
    </source>
</evidence>
<comment type="caution">
    <text evidence="1">The sequence shown here is derived from an EMBL/GenBank/DDBJ whole genome shotgun (WGS) entry which is preliminary data.</text>
</comment>
<dbReference type="EMBL" id="SCEB01214455">
    <property type="protein sequence ID" value="RXM35232.1"/>
    <property type="molecule type" value="Genomic_DNA"/>
</dbReference>
<reference evidence="1 2" key="1">
    <citation type="submission" date="2019-01" db="EMBL/GenBank/DDBJ databases">
        <title>Draft Genome and Complete Hox-Cluster Characterization of the Sterlet Sturgeon (Acipenser ruthenus).</title>
        <authorList>
            <person name="Wei Q."/>
        </authorList>
    </citation>
    <scope>NUCLEOTIDE SEQUENCE [LARGE SCALE GENOMIC DNA]</scope>
    <source>
        <strain evidence="1">WHYD16114868_AA</strain>
        <tissue evidence="1">Blood</tissue>
    </source>
</reference>
<evidence type="ECO:0000313" key="2">
    <source>
        <dbReference type="Proteomes" id="UP000289886"/>
    </source>
</evidence>
<gene>
    <name evidence="1" type="ORF">EOD39_4233</name>
</gene>
<keyword evidence="2" id="KW-1185">Reference proteome</keyword>
<organism evidence="1 2">
    <name type="scientific">Acipenser ruthenus</name>
    <name type="common">Sterlet sturgeon</name>
    <dbReference type="NCBI Taxonomy" id="7906"/>
    <lineage>
        <taxon>Eukaryota</taxon>
        <taxon>Metazoa</taxon>
        <taxon>Chordata</taxon>
        <taxon>Craniata</taxon>
        <taxon>Vertebrata</taxon>
        <taxon>Euteleostomi</taxon>
        <taxon>Actinopterygii</taxon>
        <taxon>Chondrostei</taxon>
        <taxon>Acipenseriformes</taxon>
        <taxon>Acipenseridae</taxon>
        <taxon>Acipenser</taxon>
    </lineage>
</organism>
<proteinExistence type="predicted"/>
<name>A0A444UJ59_ACIRT</name>
<sequence length="175" mass="20043">MVQRNQESSRLFTSHKHALQVNGFNYPNCKLGKRAEDGEEGDLKKRLISLEEGEEIEDEALHSCDSCLQVFESLSDLTEHKINQCQLTGIVPVTMQYKYVKMMMFYKTMWPPDVHLRLKFKTASVDKLTPNFISIIPVTVSLQLTLTKIFFLGTGEVIDLTRGIYHQNPNLLHGL</sequence>
<accession>A0A444UJ59</accession>
<dbReference type="AlphaFoldDB" id="A0A444UJ59"/>
<protein>
    <submittedName>
        <fullName evidence="1">Zinc finger protein 521</fullName>
    </submittedName>
</protein>